<evidence type="ECO:0000256" key="4">
    <source>
        <dbReference type="SAM" id="MobiDB-lite"/>
    </source>
</evidence>
<dbReference type="SMART" id="SM00248">
    <property type="entry name" value="ANK"/>
    <property type="match status" value="4"/>
</dbReference>
<feature type="region of interest" description="Disordered" evidence="4">
    <location>
        <begin position="1"/>
        <end position="26"/>
    </location>
</feature>
<dbReference type="PRINTS" id="PR01415">
    <property type="entry name" value="ANKYRIN"/>
</dbReference>
<keyword evidence="5" id="KW-1133">Transmembrane helix</keyword>
<keyword evidence="5" id="KW-0812">Transmembrane</keyword>
<dbReference type="STRING" id="564608.C1MSP3"/>
<protein>
    <submittedName>
        <fullName evidence="7">Predicted protein</fullName>
    </submittedName>
</protein>
<reference evidence="7 8" key="1">
    <citation type="journal article" date="2009" name="Science">
        <title>Green evolution and dynamic adaptations revealed by genomes of the marine picoeukaryotes Micromonas.</title>
        <authorList>
            <person name="Worden A.Z."/>
            <person name="Lee J.H."/>
            <person name="Mock T."/>
            <person name="Rouze P."/>
            <person name="Simmons M.P."/>
            <person name="Aerts A.L."/>
            <person name="Allen A.E."/>
            <person name="Cuvelier M.L."/>
            <person name="Derelle E."/>
            <person name="Everett M.V."/>
            <person name="Foulon E."/>
            <person name="Grimwood J."/>
            <person name="Gundlach H."/>
            <person name="Henrissat B."/>
            <person name="Napoli C."/>
            <person name="McDonald S.M."/>
            <person name="Parker M.S."/>
            <person name="Rombauts S."/>
            <person name="Salamov A."/>
            <person name="Von Dassow P."/>
            <person name="Badger J.H."/>
            <person name="Coutinho P.M."/>
            <person name="Demir E."/>
            <person name="Dubchak I."/>
            <person name="Gentemann C."/>
            <person name="Eikrem W."/>
            <person name="Gready J.E."/>
            <person name="John U."/>
            <person name="Lanier W."/>
            <person name="Lindquist E.A."/>
            <person name="Lucas S."/>
            <person name="Mayer K.F."/>
            <person name="Moreau H."/>
            <person name="Not F."/>
            <person name="Otillar R."/>
            <person name="Panaud O."/>
            <person name="Pangilinan J."/>
            <person name="Paulsen I."/>
            <person name="Piegu B."/>
            <person name="Poliakov A."/>
            <person name="Robbens S."/>
            <person name="Schmutz J."/>
            <person name="Toulza E."/>
            <person name="Wyss T."/>
            <person name="Zelensky A."/>
            <person name="Zhou K."/>
            <person name="Armbrust E.V."/>
            <person name="Bhattacharya D."/>
            <person name="Goodenough U.W."/>
            <person name="Van de Peer Y."/>
            <person name="Grigoriev I.V."/>
        </authorList>
    </citation>
    <scope>NUCLEOTIDE SEQUENCE [LARGE SCALE GENOMIC DNA]</scope>
    <source>
        <strain evidence="7 8">CCMP1545</strain>
    </source>
</reference>
<dbReference type="Gene3D" id="1.25.40.20">
    <property type="entry name" value="Ankyrin repeat-containing domain"/>
    <property type="match status" value="2"/>
</dbReference>
<evidence type="ECO:0000256" key="3">
    <source>
        <dbReference type="PROSITE-ProRule" id="PRU00023"/>
    </source>
</evidence>
<dbReference type="InterPro" id="IPR045332">
    <property type="entry name" value="ARMET_N"/>
</dbReference>
<feature type="compositionally biased region" description="Gly residues" evidence="4">
    <location>
        <begin position="143"/>
        <end position="163"/>
    </location>
</feature>
<feature type="repeat" description="ANK" evidence="3">
    <location>
        <begin position="82"/>
        <end position="114"/>
    </location>
</feature>
<dbReference type="GeneID" id="9683783"/>
<feature type="domain" description="ARMET N-terminal" evidence="6">
    <location>
        <begin position="384"/>
        <end position="477"/>
    </location>
</feature>
<name>C1MSP3_MICPC</name>
<dbReference type="RefSeq" id="XP_003058711.1">
    <property type="nucleotide sequence ID" value="XM_003058665.1"/>
</dbReference>
<evidence type="ECO:0000313" key="8">
    <source>
        <dbReference type="Proteomes" id="UP000001876"/>
    </source>
</evidence>
<dbReference type="OrthoDB" id="541596at2759"/>
<dbReference type="Proteomes" id="UP000001876">
    <property type="component" value="Unassembled WGS sequence"/>
</dbReference>
<keyword evidence="1" id="KW-0677">Repeat</keyword>
<dbReference type="Pfam" id="PF12796">
    <property type="entry name" value="Ank_2"/>
    <property type="match status" value="1"/>
</dbReference>
<sequence>MDALLRAGGDPNARARDGTTPLHAAAARGDGRAVEALLGLGASPRARDVTLGNTPLHVTSDWRCARALCAGGADVEAIRDSDGLAPLHAAAAEGRAEVVSTLIAHGAKVRARCGGGVIERGKTACEIARERRHMEVVRLLEEAGGGSGGGGGGGGGGAGGGSAGASAANVFRKRPTAGAAAAASASPAAYQQQPMAQHPHHAAAAMAANPMPAYPSGGGGGHGGGYDRGGGGGGGGGRSTKSKSSSSSLAFTICGGLLLLVALVAGFGWFSVQSELNEWRALREKKAAKRAAADAAAAAKKTVEEENRRRRAEASDAEVARVLSCPAVVTEEATRLAAEAKSRGEPRPRKDHSALHRCVLNLGGGSGGGGGSGSESGTGSGRPCEVCVDFLSPLADALKVDLAGAGKNKDQIADRALGTGCAAAEERGNARHSKLCDSLLASRREVTRPLALGVPVQKICERASARDPLVCELRFAKEGTVGDDGESDAAAGDAFKRLSLLVHPDKHEGKNSGKAASAFRMLKTARDHFDKIAKKAAEKRAKEEGR</sequence>
<dbReference type="eggNOG" id="KOG4177">
    <property type="taxonomic scope" value="Eukaryota"/>
</dbReference>
<keyword evidence="8" id="KW-1185">Reference proteome</keyword>
<evidence type="ECO:0000259" key="6">
    <source>
        <dbReference type="Pfam" id="PF20145"/>
    </source>
</evidence>
<dbReference type="InterPro" id="IPR002110">
    <property type="entry name" value="Ankyrin_rpt"/>
</dbReference>
<proteinExistence type="predicted"/>
<dbReference type="PANTHER" id="PTHR24173:SF74">
    <property type="entry name" value="ANKYRIN REPEAT DOMAIN-CONTAINING PROTEIN 16"/>
    <property type="match status" value="1"/>
</dbReference>
<dbReference type="KEGG" id="mpp:MICPUCDRAFT_67917"/>
<gene>
    <name evidence="7" type="ORF">MICPUCDRAFT_67917</name>
</gene>
<dbReference type="AlphaFoldDB" id="C1MSP3"/>
<evidence type="ECO:0000256" key="1">
    <source>
        <dbReference type="ARBA" id="ARBA00022737"/>
    </source>
</evidence>
<feature type="region of interest" description="Disordered" evidence="4">
    <location>
        <begin position="215"/>
        <end position="242"/>
    </location>
</feature>
<keyword evidence="5" id="KW-0472">Membrane</keyword>
<dbReference type="PROSITE" id="PS50088">
    <property type="entry name" value="ANK_REPEAT"/>
    <property type="match status" value="2"/>
</dbReference>
<keyword evidence="2 3" id="KW-0040">ANK repeat</keyword>
<accession>C1MSP3</accession>
<dbReference type="PANTHER" id="PTHR24173">
    <property type="entry name" value="ANKYRIN REPEAT CONTAINING"/>
    <property type="match status" value="1"/>
</dbReference>
<dbReference type="Pfam" id="PF00023">
    <property type="entry name" value="Ank"/>
    <property type="match status" value="1"/>
</dbReference>
<evidence type="ECO:0000256" key="5">
    <source>
        <dbReference type="SAM" id="Phobius"/>
    </source>
</evidence>
<feature type="region of interest" description="Disordered" evidence="4">
    <location>
        <begin position="142"/>
        <end position="166"/>
    </location>
</feature>
<feature type="repeat" description="ANK" evidence="3">
    <location>
        <begin position="17"/>
        <end position="49"/>
    </location>
</feature>
<dbReference type="Gene3D" id="1.10.225.10">
    <property type="entry name" value="Saposin-like"/>
    <property type="match status" value="1"/>
</dbReference>
<dbReference type="SUPFAM" id="SSF48403">
    <property type="entry name" value="Ankyrin repeat"/>
    <property type="match status" value="1"/>
</dbReference>
<organism evidence="8">
    <name type="scientific">Micromonas pusilla (strain CCMP1545)</name>
    <name type="common">Picoplanktonic green alga</name>
    <dbReference type="NCBI Taxonomy" id="564608"/>
    <lineage>
        <taxon>Eukaryota</taxon>
        <taxon>Viridiplantae</taxon>
        <taxon>Chlorophyta</taxon>
        <taxon>Mamiellophyceae</taxon>
        <taxon>Mamiellales</taxon>
        <taxon>Mamiellaceae</taxon>
        <taxon>Micromonas</taxon>
    </lineage>
</organism>
<dbReference type="EMBL" id="GG663739">
    <property type="protein sequence ID" value="EEH57166.1"/>
    <property type="molecule type" value="Genomic_DNA"/>
</dbReference>
<dbReference type="PROSITE" id="PS50297">
    <property type="entry name" value="ANK_REP_REGION"/>
    <property type="match status" value="2"/>
</dbReference>
<dbReference type="InterPro" id="IPR036770">
    <property type="entry name" value="Ankyrin_rpt-contain_sf"/>
</dbReference>
<evidence type="ECO:0000256" key="2">
    <source>
        <dbReference type="ARBA" id="ARBA00023043"/>
    </source>
</evidence>
<feature type="compositionally biased region" description="Gly residues" evidence="4">
    <location>
        <begin position="216"/>
        <end position="238"/>
    </location>
</feature>
<dbReference type="Pfam" id="PF20145">
    <property type="entry name" value="ARMET_N"/>
    <property type="match status" value="1"/>
</dbReference>
<feature type="transmembrane region" description="Helical" evidence="5">
    <location>
        <begin position="248"/>
        <end position="270"/>
    </location>
</feature>
<evidence type="ECO:0000313" key="7">
    <source>
        <dbReference type="EMBL" id="EEH57166.1"/>
    </source>
</evidence>